<dbReference type="PANTHER" id="PTHR26312">
    <property type="entry name" value="TETRATRICOPEPTIDE REPEAT PROTEIN 5"/>
    <property type="match status" value="1"/>
</dbReference>
<name>A0AAD2A899_9LAMI</name>
<sequence length="132" mass="13801">MGGESGVSGGRVCGMVTEEGRMMGWDPVHKIRIAGMGMRVQILIIKKMIEANPSNSLLLANYVKFLKGDFAKAEEYCGMAILADPKPTDGFAGDGSVSQDLVVVEDANLCKQWGCGGALDVVVGCGSSDASI</sequence>
<evidence type="ECO:0000313" key="1">
    <source>
        <dbReference type="EMBL" id="CAI9782749.1"/>
    </source>
</evidence>
<gene>
    <name evidence="1" type="ORF">FPE_LOCUS30179</name>
</gene>
<keyword evidence="2" id="KW-1185">Reference proteome</keyword>
<dbReference type="AlphaFoldDB" id="A0AAD2A899"/>
<dbReference type="EMBL" id="OU503054">
    <property type="protein sequence ID" value="CAI9782749.1"/>
    <property type="molecule type" value="Genomic_DNA"/>
</dbReference>
<dbReference type="PANTHER" id="PTHR26312:SF168">
    <property type="entry name" value="OS06G0606700 PROTEIN"/>
    <property type="match status" value="1"/>
</dbReference>
<accession>A0AAD2A899</accession>
<proteinExistence type="predicted"/>
<reference evidence="1" key="1">
    <citation type="submission" date="2023-05" db="EMBL/GenBank/DDBJ databases">
        <authorList>
            <person name="Huff M."/>
        </authorList>
    </citation>
    <scope>NUCLEOTIDE SEQUENCE</scope>
</reference>
<evidence type="ECO:0000313" key="2">
    <source>
        <dbReference type="Proteomes" id="UP000834106"/>
    </source>
</evidence>
<dbReference type="Proteomes" id="UP000834106">
    <property type="component" value="Chromosome 19"/>
</dbReference>
<organism evidence="1 2">
    <name type="scientific">Fraxinus pennsylvanica</name>
    <dbReference type="NCBI Taxonomy" id="56036"/>
    <lineage>
        <taxon>Eukaryota</taxon>
        <taxon>Viridiplantae</taxon>
        <taxon>Streptophyta</taxon>
        <taxon>Embryophyta</taxon>
        <taxon>Tracheophyta</taxon>
        <taxon>Spermatophyta</taxon>
        <taxon>Magnoliopsida</taxon>
        <taxon>eudicotyledons</taxon>
        <taxon>Gunneridae</taxon>
        <taxon>Pentapetalae</taxon>
        <taxon>asterids</taxon>
        <taxon>lamiids</taxon>
        <taxon>Lamiales</taxon>
        <taxon>Oleaceae</taxon>
        <taxon>Oleeae</taxon>
        <taxon>Fraxinus</taxon>
    </lineage>
</organism>
<protein>
    <submittedName>
        <fullName evidence="1">Uncharacterized protein</fullName>
    </submittedName>
</protein>